<dbReference type="CDD" id="cd00293">
    <property type="entry name" value="USP-like"/>
    <property type="match status" value="1"/>
</dbReference>
<name>A0A9E7NE02_9EURY</name>
<evidence type="ECO:0000256" key="1">
    <source>
        <dbReference type="ARBA" id="ARBA00008791"/>
    </source>
</evidence>
<dbReference type="GeneID" id="73292156"/>
<feature type="domain" description="UspA" evidence="2">
    <location>
        <begin position="4"/>
        <end position="138"/>
    </location>
</feature>
<proteinExistence type="inferred from homology"/>
<accession>A0A9E7NE02</accession>
<dbReference type="PANTHER" id="PTHR46268">
    <property type="entry name" value="STRESS RESPONSE PROTEIN NHAX"/>
    <property type="match status" value="1"/>
</dbReference>
<evidence type="ECO:0000259" key="2">
    <source>
        <dbReference type="Pfam" id="PF00582"/>
    </source>
</evidence>
<gene>
    <name evidence="3" type="ORF">NGM29_18880</name>
</gene>
<evidence type="ECO:0000313" key="4">
    <source>
        <dbReference type="Proteomes" id="UP001056855"/>
    </source>
</evidence>
<dbReference type="KEGG" id="sawl:NGM29_18880"/>
<keyword evidence="4" id="KW-1185">Reference proteome</keyword>
<geneLocation type="plasmid" evidence="3 4">
    <name>unnamed1</name>
</geneLocation>
<dbReference type="PANTHER" id="PTHR46268:SF6">
    <property type="entry name" value="UNIVERSAL STRESS PROTEIN UP12"/>
    <property type="match status" value="1"/>
</dbReference>
<dbReference type="AlphaFoldDB" id="A0A9E7NE02"/>
<dbReference type="SUPFAM" id="SSF52402">
    <property type="entry name" value="Adenine nucleotide alpha hydrolases-like"/>
    <property type="match status" value="1"/>
</dbReference>
<evidence type="ECO:0000313" key="3">
    <source>
        <dbReference type="EMBL" id="UTF55756.1"/>
    </source>
</evidence>
<dbReference type="InterPro" id="IPR014729">
    <property type="entry name" value="Rossmann-like_a/b/a_fold"/>
</dbReference>
<sequence length="143" mass="15195">MYSVLVPIGTADAGVSRAVETIASFPGRDELSVVIVHVARDVDFIGSDGSYVSLDQEDLSLPSAVESAMEAFEDRGISAQLVVREGDEVDEILETINDESIDQVVVPDKRRSPVGKVIFGGTTLSLIRNSPAPVTVVPSPNVK</sequence>
<reference evidence="3" key="1">
    <citation type="submission" date="2022-06" db="EMBL/GenBank/DDBJ databases">
        <title>Diverse halophilic archaea isolated from saline environments.</title>
        <authorList>
            <person name="Cui H.-L."/>
        </authorList>
    </citation>
    <scope>NUCLEOTIDE SEQUENCE</scope>
    <source>
        <strain evidence="3">WLHS1</strain>
        <plasmid evidence="3">unnamed1</plasmid>
    </source>
</reference>
<keyword evidence="3" id="KW-0614">Plasmid</keyword>
<comment type="similarity">
    <text evidence="1">Belongs to the universal stress protein A family.</text>
</comment>
<dbReference type="EMBL" id="CP100356">
    <property type="protein sequence ID" value="UTF55756.1"/>
    <property type="molecule type" value="Genomic_DNA"/>
</dbReference>
<dbReference type="Gene3D" id="3.40.50.620">
    <property type="entry name" value="HUPs"/>
    <property type="match status" value="1"/>
</dbReference>
<dbReference type="RefSeq" id="WP_254161106.1">
    <property type="nucleotide sequence ID" value="NZ_CP100356.1"/>
</dbReference>
<protein>
    <submittedName>
        <fullName evidence="3">Universal stress protein</fullName>
    </submittedName>
</protein>
<dbReference type="Proteomes" id="UP001056855">
    <property type="component" value="Plasmid unnamed1"/>
</dbReference>
<dbReference type="Pfam" id="PF00582">
    <property type="entry name" value="Usp"/>
    <property type="match status" value="1"/>
</dbReference>
<organism evidence="3 4">
    <name type="scientific">Natronosalvus rutilus</name>
    <dbReference type="NCBI Taxonomy" id="2953753"/>
    <lineage>
        <taxon>Archaea</taxon>
        <taxon>Methanobacteriati</taxon>
        <taxon>Methanobacteriota</taxon>
        <taxon>Stenosarchaea group</taxon>
        <taxon>Halobacteria</taxon>
        <taxon>Halobacteriales</taxon>
        <taxon>Natrialbaceae</taxon>
        <taxon>Natronosalvus</taxon>
    </lineage>
</organism>
<dbReference type="InterPro" id="IPR006016">
    <property type="entry name" value="UspA"/>
</dbReference>